<comment type="similarity">
    <text evidence="1 8">Belongs to the peptidase S8 family.</text>
</comment>
<dbReference type="Pfam" id="PF13948">
    <property type="entry name" value="DUF4215"/>
    <property type="match status" value="2"/>
</dbReference>
<feature type="active site" description="Charge relay system" evidence="8">
    <location>
        <position position="437"/>
    </location>
</feature>
<dbReference type="NCBIfam" id="TIGR02232">
    <property type="entry name" value="myxo_disulf_rpt"/>
    <property type="match status" value="4"/>
</dbReference>
<name>A0A9K3PHJ7_9STRA</name>
<dbReference type="InterPro" id="IPR034202">
    <property type="entry name" value="Subtilisin_Carlsberg-like"/>
</dbReference>
<dbReference type="PROSITE" id="PS00138">
    <property type="entry name" value="SUBTILASE_SER"/>
    <property type="match status" value="1"/>
</dbReference>
<dbReference type="EMBL" id="JAGRRH010000020">
    <property type="protein sequence ID" value="KAG7347470.1"/>
    <property type="molecule type" value="Genomic_DNA"/>
</dbReference>
<keyword evidence="6 8" id="KW-0720">Serine protease</keyword>
<reference evidence="12" key="1">
    <citation type="journal article" date="2021" name="Sci. Rep.">
        <title>Diploid genomic architecture of Nitzschia inconspicua, an elite biomass production diatom.</title>
        <authorList>
            <person name="Oliver A."/>
            <person name="Podell S."/>
            <person name="Pinowska A."/>
            <person name="Traller J.C."/>
            <person name="Smith S.R."/>
            <person name="McClure R."/>
            <person name="Beliaev A."/>
            <person name="Bohutskyi P."/>
            <person name="Hill E.A."/>
            <person name="Rabines A."/>
            <person name="Zheng H."/>
            <person name="Allen L.Z."/>
            <person name="Kuo A."/>
            <person name="Grigoriev I.V."/>
            <person name="Allen A.E."/>
            <person name="Hazlebeck D."/>
            <person name="Allen E.E."/>
        </authorList>
    </citation>
    <scope>NUCLEOTIDE SEQUENCE</scope>
    <source>
        <strain evidence="12">Hildebrandi</strain>
    </source>
</reference>
<proteinExistence type="inferred from homology"/>
<keyword evidence="13" id="KW-1185">Reference proteome</keyword>
<dbReference type="AlphaFoldDB" id="A0A9K3PHJ7"/>
<dbReference type="GO" id="GO:0005615">
    <property type="term" value="C:extracellular space"/>
    <property type="evidence" value="ECO:0007669"/>
    <property type="project" value="TreeGrafter"/>
</dbReference>
<evidence type="ECO:0000256" key="10">
    <source>
        <dbReference type="SAM" id="SignalP"/>
    </source>
</evidence>
<keyword evidence="2 8" id="KW-0645">Protease</keyword>
<feature type="domain" description="Peptidase S8/S53" evidence="11">
    <location>
        <begin position="238"/>
        <end position="485"/>
    </location>
</feature>
<dbReference type="InterPro" id="IPR011936">
    <property type="entry name" value="Myxo_disulph_rpt"/>
</dbReference>
<keyword evidence="7" id="KW-1015">Disulfide bond</keyword>
<reference evidence="12" key="2">
    <citation type="submission" date="2021-04" db="EMBL/GenBank/DDBJ databases">
        <authorList>
            <person name="Podell S."/>
        </authorList>
    </citation>
    <scope>NUCLEOTIDE SEQUENCE</scope>
    <source>
        <strain evidence="12">Hildebrandi</strain>
    </source>
</reference>
<accession>A0A9K3PHJ7</accession>
<sequence>MRHRSFFPFWLLSLHSSRYLVVHGEKSRKSNLRNSKHSSRIPATNGVVNFLPFLVENAGRTLGNGRKLHKNDSDVGTEEQKGKRMSTQARIGNGFERGHNRSIQQEKPLLNKRKVEVRNLTFQRCRNGGTQFVVQCTTGSEEHCYRELARANAVIVNELPNSDFFVVCVHTAEEKKLLNELTDVVDMEEDCIRTLSYLPELTKPVDRRELQSGQQIPYGATMVNAPQFWQTKGDKGGSAKVCIIDTGLNIGHEDIQGAVFSGSTDSSVVADWDSDDAGHGTHVAGTIAAVDNNIGVVGVAPEAELLIVKVFEGANSQFTASSLVSALEECRKGGANIINMSLGGPSSSVVERNKVNQLANQGIQLIAASGNSGDTSNPIEYPASYDKVISVAAVDEDRHIAIFSTHNNEVDVAAPGVDILSLTNACSTCYGLYSGTSMATPHVAGVFALLMSKYPTKSISQIREAIQESASDSGACGIDRMFGHGIVDVMAAAVYLESGVSASEQNNCINTKITVTTDKWGSETSYVIRNSDGEVVYKNGPYSNQIKTYTDVFQLPDDCYEFELLDSYGDGICCEEGSGSFKVEYDGVEEVYNDSFLNGNSVKASFGCGSGGDVGSGSPPSCGNGILEDIEECDDGNQNNNDSCTNECKIAVCGDGIVGPGEQCDDGNNVNDDSCRNDCTSALCGDGVVQSGEECDDGNNSNNDTCTNACKNARCGDGFLQPGEECDDGNGDNGDGCSSDCKVETISTSCQAGEAEVELLFQSDAYSYNENELYFYQSTDQTSVGDIDFIWIGTKQGIESNKKYEMSACVDETKCYKFFFFDSYGDGLWGNDGLRLSWNGVEVLSVAPYEVGPKWDGGPTIYWTEDLGACS</sequence>
<dbReference type="InterPro" id="IPR023827">
    <property type="entry name" value="Peptidase_S8_Asp-AS"/>
</dbReference>
<evidence type="ECO:0000256" key="9">
    <source>
        <dbReference type="SAM" id="MobiDB-lite"/>
    </source>
</evidence>
<evidence type="ECO:0000313" key="12">
    <source>
        <dbReference type="EMBL" id="KAG7347470.1"/>
    </source>
</evidence>
<feature type="compositionally biased region" description="Basic and acidic residues" evidence="9">
    <location>
        <begin position="70"/>
        <end position="82"/>
    </location>
</feature>
<keyword evidence="5 8" id="KW-0378">Hydrolase</keyword>
<comment type="caution">
    <text evidence="12">The sequence shown here is derived from an EMBL/GenBank/DDBJ whole genome shotgun (WGS) entry which is preliminary data.</text>
</comment>
<dbReference type="Pfam" id="PF00082">
    <property type="entry name" value="Peptidase_S8"/>
    <property type="match status" value="1"/>
</dbReference>
<evidence type="ECO:0000256" key="6">
    <source>
        <dbReference type="ARBA" id="ARBA00022825"/>
    </source>
</evidence>
<evidence type="ECO:0000256" key="7">
    <source>
        <dbReference type="ARBA" id="ARBA00023157"/>
    </source>
</evidence>
<dbReference type="CDD" id="cd07477">
    <property type="entry name" value="Peptidases_S8_Subtilisin_subset"/>
    <property type="match status" value="1"/>
</dbReference>
<dbReference type="InterPro" id="IPR022398">
    <property type="entry name" value="Peptidase_S8_His-AS"/>
</dbReference>
<evidence type="ECO:0000256" key="4">
    <source>
        <dbReference type="ARBA" id="ARBA00022737"/>
    </source>
</evidence>
<evidence type="ECO:0000259" key="11">
    <source>
        <dbReference type="Pfam" id="PF00082"/>
    </source>
</evidence>
<dbReference type="PROSITE" id="PS00137">
    <property type="entry name" value="SUBTILASE_HIS"/>
    <property type="match status" value="1"/>
</dbReference>
<dbReference type="InterPro" id="IPR000209">
    <property type="entry name" value="Peptidase_S8/S53_dom"/>
</dbReference>
<feature type="active site" description="Charge relay system" evidence="8">
    <location>
        <position position="245"/>
    </location>
</feature>
<dbReference type="GO" id="GO:0004252">
    <property type="term" value="F:serine-type endopeptidase activity"/>
    <property type="evidence" value="ECO:0007669"/>
    <property type="project" value="UniProtKB-UniRule"/>
</dbReference>
<dbReference type="PROSITE" id="PS51892">
    <property type="entry name" value="SUBTILASE"/>
    <property type="match status" value="1"/>
</dbReference>
<evidence type="ECO:0000256" key="3">
    <source>
        <dbReference type="ARBA" id="ARBA00022729"/>
    </source>
</evidence>
<feature type="region of interest" description="Disordered" evidence="9">
    <location>
        <begin position="64"/>
        <end position="87"/>
    </location>
</feature>
<protein>
    <submittedName>
        <fullName evidence="12">Cold-active serine alkaline protease</fullName>
    </submittedName>
</protein>
<gene>
    <name evidence="12" type="ORF">IV203_016175</name>
</gene>
<dbReference type="OrthoDB" id="43334at2759"/>
<dbReference type="Proteomes" id="UP000693970">
    <property type="component" value="Unassembled WGS sequence"/>
</dbReference>
<feature type="signal peptide" evidence="10">
    <location>
        <begin position="1"/>
        <end position="24"/>
    </location>
</feature>
<keyword evidence="4" id="KW-0677">Repeat</keyword>
<feature type="chain" id="PRO_5039895005" evidence="10">
    <location>
        <begin position="25"/>
        <end position="871"/>
    </location>
</feature>
<dbReference type="PROSITE" id="PS00136">
    <property type="entry name" value="SUBTILASE_ASP"/>
    <property type="match status" value="1"/>
</dbReference>
<dbReference type="InterPro" id="IPR023828">
    <property type="entry name" value="Peptidase_S8_Ser-AS"/>
</dbReference>
<feature type="active site" description="Charge relay system" evidence="8">
    <location>
        <position position="279"/>
    </location>
</feature>
<dbReference type="PANTHER" id="PTHR43806">
    <property type="entry name" value="PEPTIDASE S8"/>
    <property type="match status" value="1"/>
</dbReference>
<dbReference type="GO" id="GO:0006508">
    <property type="term" value="P:proteolysis"/>
    <property type="evidence" value="ECO:0007669"/>
    <property type="project" value="UniProtKB-KW"/>
</dbReference>
<organism evidence="12 13">
    <name type="scientific">Nitzschia inconspicua</name>
    <dbReference type="NCBI Taxonomy" id="303405"/>
    <lineage>
        <taxon>Eukaryota</taxon>
        <taxon>Sar</taxon>
        <taxon>Stramenopiles</taxon>
        <taxon>Ochrophyta</taxon>
        <taxon>Bacillariophyta</taxon>
        <taxon>Bacillariophyceae</taxon>
        <taxon>Bacillariophycidae</taxon>
        <taxon>Bacillariales</taxon>
        <taxon>Bacillariaceae</taxon>
        <taxon>Nitzschia</taxon>
    </lineage>
</organism>
<evidence type="ECO:0000256" key="5">
    <source>
        <dbReference type="ARBA" id="ARBA00022801"/>
    </source>
</evidence>
<keyword evidence="3 10" id="KW-0732">Signal</keyword>
<dbReference type="PANTHER" id="PTHR43806:SF11">
    <property type="entry name" value="CEREVISIN-RELATED"/>
    <property type="match status" value="1"/>
</dbReference>
<evidence type="ECO:0000256" key="2">
    <source>
        <dbReference type="ARBA" id="ARBA00022670"/>
    </source>
</evidence>
<evidence type="ECO:0000256" key="1">
    <source>
        <dbReference type="ARBA" id="ARBA00011073"/>
    </source>
</evidence>
<evidence type="ECO:0000256" key="8">
    <source>
        <dbReference type="PROSITE-ProRule" id="PRU01240"/>
    </source>
</evidence>
<evidence type="ECO:0000313" key="13">
    <source>
        <dbReference type="Proteomes" id="UP000693970"/>
    </source>
</evidence>
<dbReference type="InterPro" id="IPR050131">
    <property type="entry name" value="Peptidase_S8_subtilisin-like"/>
</dbReference>